<dbReference type="Proteomes" id="UP000265520">
    <property type="component" value="Unassembled WGS sequence"/>
</dbReference>
<feature type="non-terminal residue" evidence="1">
    <location>
        <position position="99"/>
    </location>
</feature>
<comment type="caution">
    <text evidence="1">The sequence shown here is derived from an EMBL/GenBank/DDBJ whole genome shotgun (WGS) entry which is preliminary data.</text>
</comment>
<name>A0A392S8H1_9FABA</name>
<accession>A0A392S8H1</accession>
<dbReference type="AlphaFoldDB" id="A0A392S8H1"/>
<keyword evidence="2" id="KW-1185">Reference proteome</keyword>
<sequence>MKSVKVQLMVVDCPSLYNCIIGRTTLAELYALSSTVHLKMKYYTQDDQVATINGDIAAARRCFKAAAKNLNTVVTPKKKAEQKKFPGVHAIGASNPVDI</sequence>
<protein>
    <submittedName>
        <fullName evidence="1">Uncharacterized protein</fullName>
    </submittedName>
</protein>
<reference evidence="1 2" key="1">
    <citation type="journal article" date="2018" name="Front. Plant Sci.">
        <title>Red Clover (Trifolium pratense) and Zigzag Clover (T. medium) - A Picture of Genomic Similarities and Differences.</title>
        <authorList>
            <person name="Dluhosova J."/>
            <person name="Istvanek J."/>
            <person name="Nedelnik J."/>
            <person name="Repkova J."/>
        </authorList>
    </citation>
    <scope>NUCLEOTIDE SEQUENCE [LARGE SCALE GENOMIC DNA]</scope>
    <source>
        <strain evidence="2">cv. 10/8</strain>
        <tissue evidence="1">Leaf</tissue>
    </source>
</reference>
<evidence type="ECO:0000313" key="1">
    <source>
        <dbReference type="EMBL" id="MCI45243.1"/>
    </source>
</evidence>
<dbReference type="EMBL" id="LXQA010341262">
    <property type="protein sequence ID" value="MCI45243.1"/>
    <property type="molecule type" value="Genomic_DNA"/>
</dbReference>
<proteinExistence type="predicted"/>
<evidence type="ECO:0000313" key="2">
    <source>
        <dbReference type="Proteomes" id="UP000265520"/>
    </source>
</evidence>
<organism evidence="1 2">
    <name type="scientific">Trifolium medium</name>
    <dbReference type="NCBI Taxonomy" id="97028"/>
    <lineage>
        <taxon>Eukaryota</taxon>
        <taxon>Viridiplantae</taxon>
        <taxon>Streptophyta</taxon>
        <taxon>Embryophyta</taxon>
        <taxon>Tracheophyta</taxon>
        <taxon>Spermatophyta</taxon>
        <taxon>Magnoliopsida</taxon>
        <taxon>eudicotyledons</taxon>
        <taxon>Gunneridae</taxon>
        <taxon>Pentapetalae</taxon>
        <taxon>rosids</taxon>
        <taxon>fabids</taxon>
        <taxon>Fabales</taxon>
        <taxon>Fabaceae</taxon>
        <taxon>Papilionoideae</taxon>
        <taxon>50 kb inversion clade</taxon>
        <taxon>NPAAA clade</taxon>
        <taxon>Hologalegina</taxon>
        <taxon>IRL clade</taxon>
        <taxon>Trifolieae</taxon>
        <taxon>Trifolium</taxon>
    </lineage>
</organism>